<dbReference type="FunCoup" id="F7CTA5">
    <property type="interactions" value="239"/>
</dbReference>
<dbReference type="AlphaFoldDB" id="F7CTA5"/>
<evidence type="ECO:0000256" key="3">
    <source>
        <dbReference type="ARBA" id="ARBA00012757"/>
    </source>
</evidence>
<evidence type="ECO:0000256" key="8">
    <source>
        <dbReference type="SAM" id="SignalP"/>
    </source>
</evidence>
<comment type="similarity">
    <text evidence="2 7">Belongs to the glycosyl hydrolase 37 family.</text>
</comment>
<evidence type="ECO:0000256" key="6">
    <source>
        <dbReference type="ARBA" id="ARBA00023295"/>
    </source>
</evidence>
<evidence type="ECO:0000256" key="7">
    <source>
        <dbReference type="RuleBase" id="RU361180"/>
    </source>
</evidence>
<evidence type="ECO:0000256" key="4">
    <source>
        <dbReference type="ARBA" id="ARBA00019905"/>
    </source>
</evidence>
<dbReference type="PANTHER" id="PTHR23403:SF1">
    <property type="entry name" value="TREHALASE"/>
    <property type="match status" value="1"/>
</dbReference>
<sequence>MWSSGWWLGLGLLAWLGLGATLPPPCPSEIFCFGSLLRQVQMAKLFPDDKEFVDMPLNKAPSEVLQDFKQLEEREGANLTQAQLRAFLSKHFEPARQELETWVPEDWKDSLPLLQNISDPELRAWARSLHGLWKILGRKMKDEVKVRPERYSLLPAKQPFIVPGGRFAEFYYWDSYWVIQGLLLSEMPGMVKGMLQNFLDLVKDYGHVPNGGRVYYLQRSQPPLLALMMDRYVARTRDMGQHPSPGEGTGLLETEPTVTVPLGSWSYRMFRVRPARSHSRSRAADREELWSELKAGAESGWDFSSRWFDPSREAHTLRDTRTSHVVPVDLNAFLCQAMGLLAKFHTMLGNEMQAQAYQDERAQCQAALSAVLWDPQAGTWFDYNLVERQRHQAFFPSNLAPLWAGCAPGPVEGDRAVKYLQDSGILKFGKGIPTSLKRSGEQWDYPNAWAPLQELVITGLAESGSDRAQDVAFTLAQNWIRTNLATYKRHKHMFEKYDVSGDGEPGGGGEYDVQVGFGWTNGVALQLLARYGDRLTSGTGQLALPPVALNLCPLLYLLR</sequence>
<dbReference type="InterPro" id="IPR008928">
    <property type="entry name" value="6-hairpin_glycosidase_sf"/>
</dbReference>
<reference evidence="9 10" key="1">
    <citation type="journal article" date="2008" name="Nature">
        <title>Genome analysis of the platypus reveals unique signatures of evolution.</title>
        <authorList>
            <person name="Warren W.C."/>
            <person name="Hillier L.W."/>
            <person name="Marshall Graves J.A."/>
            <person name="Birney E."/>
            <person name="Ponting C.P."/>
            <person name="Grutzner F."/>
            <person name="Belov K."/>
            <person name="Miller W."/>
            <person name="Clarke L."/>
            <person name="Chinwalla A.T."/>
            <person name="Yang S.P."/>
            <person name="Heger A."/>
            <person name="Locke D.P."/>
            <person name="Miethke P."/>
            <person name="Waters P.D."/>
            <person name="Veyrunes F."/>
            <person name="Fulton L."/>
            <person name="Fulton B."/>
            <person name="Graves T."/>
            <person name="Wallis J."/>
            <person name="Puente X.S."/>
            <person name="Lopez-Otin C."/>
            <person name="Ordonez G.R."/>
            <person name="Eichler E.E."/>
            <person name="Chen L."/>
            <person name="Cheng Z."/>
            <person name="Deakin J.E."/>
            <person name="Alsop A."/>
            <person name="Thompson K."/>
            <person name="Kirby P."/>
            <person name="Papenfuss A.T."/>
            <person name="Wakefield M.J."/>
            <person name="Olender T."/>
            <person name="Lancet D."/>
            <person name="Huttley G.A."/>
            <person name="Smit A.F."/>
            <person name="Pask A."/>
            <person name="Temple-Smith P."/>
            <person name="Batzer M.A."/>
            <person name="Walker J.A."/>
            <person name="Konkel M.K."/>
            <person name="Harris R.S."/>
            <person name="Whittington C.M."/>
            <person name="Wong E.S."/>
            <person name="Gemmell N.J."/>
            <person name="Buschiazzo E."/>
            <person name="Vargas Jentzsch I.M."/>
            <person name="Merkel A."/>
            <person name="Schmitz J."/>
            <person name="Zemann A."/>
            <person name="Churakov G."/>
            <person name="Kriegs J.O."/>
            <person name="Brosius J."/>
            <person name="Murchison E.P."/>
            <person name="Sachidanandam R."/>
            <person name="Smith C."/>
            <person name="Hannon G.J."/>
            <person name="Tsend-Ayush E."/>
            <person name="McMillan D."/>
            <person name="Attenborough R."/>
            <person name="Rens W."/>
            <person name="Ferguson-Smith M."/>
            <person name="Lefevre C.M."/>
            <person name="Sharp J.A."/>
            <person name="Nicholas K.R."/>
            <person name="Ray D.A."/>
            <person name="Kube M."/>
            <person name="Reinhardt R."/>
            <person name="Pringle T.H."/>
            <person name="Taylor J."/>
            <person name="Jones R.C."/>
            <person name="Nixon B."/>
            <person name="Dacheux J.L."/>
            <person name="Niwa H."/>
            <person name="Sekita Y."/>
            <person name="Huang X."/>
            <person name="Stark A."/>
            <person name="Kheradpour P."/>
            <person name="Kellis M."/>
            <person name="Flicek P."/>
            <person name="Chen Y."/>
            <person name="Webber C."/>
            <person name="Hardison R."/>
            <person name="Nelson J."/>
            <person name="Hallsworth-Pepin K."/>
            <person name="Delehaunty K."/>
            <person name="Markovic C."/>
            <person name="Minx P."/>
            <person name="Feng Y."/>
            <person name="Kremitzki C."/>
            <person name="Mitreva M."/>
            <person name="Glasscock J."/>
            <person name="Wylie T."/>
            <person name="Wohldmann P."/>
            <person name="Thiru P."/>
            <person name="Nhan M.N."/>
            <person name="Pohl C.S."/>
            <person name="Smith S.M."/>
            <person name="Hou S."/>
            <person name="Nefedov M."/>
            <person name="de Jong P.J."/>
            <person name="Renfree M.B."/>
            <person name="Mardis E.R."/>
            <person name="Wilson R.K."/>
        </authorList>
    </citation>
    <scope>NUCLEOTIDE SEQUENCE [LARGE SCALE GENOMIC DNA]</scope>
    <source>
        <strain evidence="9 10">Glennie</strain>
    </source>
</reference>
<dbReference type="InterPro" id="IPR001661">
    <property type="entry name" value="Glyco_hydro_37"/>
</dbReference>
<organism evidence="9 10">
    <name type="scientific">Ornithorhynchus anatinus</name>
    <name type="common">Duckbill platypus</name>
    <dbReference type="NCBI Taxonomy" id="9258"/>
    <lineage>
        <taxon>Eukaryota</taxon>
        <taxon>Metazoa</taxon>
        <taxon>Chordata</taxon>
        <taxon>Craniata</taxon>
        <taxon>Vertebrata</taxon>
        <taxon>Euteleostomi</taxon>
        <taxon>Mammalia</taxon>
        <taxon>Monotremata</taxon>
        <taxon>Ornithorhynchidae</taxon>
        <taxon>Ornithorhynchus</taxon>
    </lineage>
</organism>
<name>F7CTA5_ORNAN</name>
<reference evidence="9" key="2">
    <citation type="submission" date="2025-08" db="UniProtKB">
        <authorList>
            <consortium name="Ensembl"/>
        </authorList>
    </citation>
    <scope>IDENTIFICATION</scope>
    <source>
        <strain evidence="9">Glennie</strain>
    </source>
</reference>
<keyword evidence="5 7" id="KW-0378">Hydrolase</keyword>
<dbReference type="OMA" id="RYWDASD"/>
<evidence type="ECO:0000313" key="10">
    <source>
        <dbReference type="Proteomes" id="UP000002279"/>
    </source>
</evidence>
<gene>
    <name evidence="9" type="primary">TREH</name>
</gene>
<feature type="signal peptide" evidence="8">
    <location>
        <begin position="1"/>
        <end position="21"/>
    </location>
</feature>
<keyword evidence="6 7" id="KW-0326">Glycosidase</keyword>
<dbReference type="SUPFAM" id="SSF48208">
    <property type="entry name" value="Six-hairpin glycosidases"/>
    <property type="match status" value="1"/>
</dbReference>
<dbReference type="Pfam" id="PF01204">
    <property type="entry name" value="Trehalase"/>
    <property type="match status" value="2"/>
</dbReference>
<dbReference type="Proteomes" id="UP000002279">
    <property type="component" value="Chromosome 11"/>
</dbReference>
<feature type="chain" id="PRO_5028197903" description="Trehalase" evidence="8">
    <location>
        <begin position="22"/>
        <end position="559"/>
    </location>
</feature>
<proteinExistence type="inferred from homology"/>
<reference evidence="9" key="3">
    <citation type="submission" date="2025-09" db="UniProtKB">
        <authorList>
            <consortium name="Ensembl"/>
        </authorList>
    </citation>
    <scope>IDENTIFICATION</scope>
    <source>
        <strain evidence="9">Glennie</strain>
    </source>
</reference>
<evidence type="ECO:0000313" key="9">
    <source>
        <dbReference type="Ensembl" id="ENSOANP00000005954.2"/>
    </source>
</evidence>
<dbReference type="GO" id="GO:0004555">
    <property type="term" value="F:alpha,alpha-trehalase activity"/>
    <property type="evidence" value="ECO:0000318"/>
    <property type="project" value="GO_Central"/>
</dbReference>
<keyword evidence="8" id="KW-0732">Signal</keyword>
<comment type="catalytic activity">
    <reaction evidence="1 7">
        <text>alpha,alpha-trehalose + H2O = alpha-D-glucose + beta-D-glucose</text>
        <dbReference type="Rhea" id="RHEA:32675"/>
        <dbReference type="ChEBI" id="CHEBI:15377"/>
        <dbReference type="ChEBI" id="CHEBI:15903"/>
        <dbReference type="ChEBI" id="CHEBI:16551"/>
        <dbReference type="ChEBI" id="CHEBI:17925"/>
        <dbReference type="EC" id="3.2.1.28"/>
    </reaction>
</comment>
<evidence type="ECO:0000256" key="2">
    <source>
        <dbReference type="ARBA" id="ARBA00005615"/>
    </source>
</evidence>
<dbReference type="PROSITE" id="PS00928">
    <property type="entry name" value="TREHALASE_2"/>
    <property type="match status" value="1"/>
</dbReference>
<dbReference type="InParanoid" id="F7CTA5"/>
<protein>
    <recommendedName>
        <fullName evidence="4 7">Trehalase</fullName>
        <ecNumber evidence="3 7">3.2.1.28</ecNumber>
    </recommendedName>
    <alternativeName>
        <fullName evidence="7">Alpha-trehalose glucohydrolase</fullName>
    </alternativeName>
</protein>
<dbReference type="PRINTS" id="PR00744">
    <property type="entry name" value="GLHYDRLASE37"/>
</dbReference>
<keyword evidence="10" id="KW-1185">Reference proteome</keyword>
<dbReference type="GO" id="GO:0005993">
    <property type="term" value="P:trehalose catabolic process"/>
    <property type="evidence" value="ECO:0000318"/>
    <property type="project" value="GO_Central"/>
</dbReference>
<accession>F7CTA5</accession>
<evidence type="ECO:0000256" key="5">
    <source>
        <dbReference type="ARBA" id="ARBA00022801"/>
    </source>
</evidence>
<dbReference type="Gene3D" id="1.50.10.10">
    <property type="match status" value="2"/>
</dbReference>
<evidence type="ECO:0000256" key="1">
    <source>
        <dbReference type="ARBA" id="ARBA00001576"/>
    </source>
</evidence>
<dbReference type="Ensembl" id="ENSOANT00000005956.2">
    <property type="protein sequence ID" value="ENSOANP00000005954.2"/>
    <property type="gene ID" value="ENSOANG00000003752.2"/>
</dbReference>
<dbReference type="InterPro" id="IPR018232">
    <property type="entry name" value="Glyco_hydro_37_CS"/>
</dbReference>
<dbReference type="EC" id="3.2.1.28" evidence="3 7"/>
<dbReference type="PROSITE" id="PS00927">
    <property type="entry name" value="TREHALASE_1"/>
    <property type="match status" value="1"/>
</dbReference>
<dbReference type="PANTHER" id="PTHR23403">
    <property type="entry name" value="TREHALASE"/>
    <property type="match status" value="1"/>
</dbReference>
<dbReference type="GeneTree" id="ENSGT00390000006949"/>
<dbReference type="SMR" id="F7CTA5"/>
<dbReference type="Bgee" id="ENSOANG00000003752">
    <property type="expression patterns" value="Expressed in liver and 2 other cell types or tissues"/>
</dbReference>
<dbReference type="InterPro" id="IPR012341">
    <property type="entry name" value="6hp_glycosidase-like_sf"/>
</dbReference>